<protein>
    <submittedName>
        <fullName evidence="1">Uncharacterized protein</fullName>
    </submittedName>
</protein>
<proteinExistence type="predicted"/>
<dbReference type="Proteomes" id="UP000326396">
    <property type="component" value="Linkage Group LG11"/>
</dbReference>
<dbReference type="EMBL" id="SZYD01000003">
    <property type="protein sequence ID" value="KAD6795810.1"/>
    <property type="molecule type" value="Genomic_DNA"/>
</dbReference>
<dbReference type="AlphaFoldDB" id="A0A5N6PRW6"/>
<keyword evidence="2" id="KW-1185">Reference proteome</keyword>
<reference evidence="1 2" key="1">
    <citation type="submission" date="2019-05" db="EMBL/GenBank/DDBJ databases">
        <title>Mikania micrantha, genome provides insights into the molecular mechanism of rapid growth.</title>
        <authorList>
            <person name="Liu B."/>
        </authorList>
    </citation>
    <scope>NUCLEOTIDE SEQUENCE [LARGE SCALE GENOMIC DNA]</scope>
    <source>
        <strain evidence="1">NLD-2019</strain>
        <tissue evidence="1">Leaf</tissue>
    </source>
</reference>
<comment type="caution">
    <text evidence="1">The sequence shown here is derived from an EMBL/GenBank/DDBJ whole genome shotgun (WGS) entry which is preliminary data.</text>
</comment>
<evidence type="ECO:0000313" key="1">
    <source>
        <dbReference type="EMBL" id="KAD6795810.1"/>
    </source>
</evidence>
<gene>
    <name evidence="1" type="ORF">E3N88_06706</name>
</gene>
<sequence length="80" mass="8552">MFSLMASGIDLECRRASTTINDEEVSCFYSDDSPTPKYSTCKAEDAPAPETRLTSATGSGVRMKKIAANAILQASPFLKG</sequence>
<accession>A0A5N6PRW6</accession>
<organism evidence="1 2">
    <name type="scientific">Mikania micrantha</name>
    <name type="common">bitter vine</name>
    <dbReference type="NCBI Taxonomy" id="192012"/>
    <lineage>
        <taxon>Eukaryota</taxon>
        <taxon>Viridiplantae</taxon>
        <taxon>Streptophyta</taxon>
        <taxon>Embryophyta</taxon>
        <taxon>Tracheophyta</taxon>
        <taxon>Spermatophyta</taxon>
        <taxon>Magnoliopsida</taxon>
        <taxon>eudicotyledons</taxon>
        <taxon>Gunneridae</taxon>
        <taxon>Pentapetalae</taxon>
        <taxon>asterids</taxon>
        <taxon>campanulids</taxon>
        <taxon>Asterales</taxon>
        <taxon>Asteraceae</taxon>
        <taxon>Asteroideae</taxon>
        <taxon>Heliantheae alliance</taxon>
        <taxon>Eupatorieae</taxon>
        <taxon>Mikania</taxon>
    </lineage>
</organism>
<evidence type="ECO:0000313" key="2">
    <source>
        <dbReference type="Proteomes" id="UP000326396"/>
    </source>
</evidence>
<name>A0A5N6PRW6_9ASTR</name>